<dbReference type="InterPro" id="IPR050428">
    <property type="entry name" value="TCS_sensor_his_kinase"/>
</dbReference>
<dbReference type="Proteomes" id="UP000637695">
    <property type="component" value="Unassembled WGS sequence"/>
</dbReference>
<evidence type="ECO:0000256" key="7">
    <source>
        <dbReference type="ARBA" id="ARBA00022777"/>
    </source>
</evidence>
<dbReference type="SMART" id="SM00388">
    <property type="entry name" value="HisKA"/>
    <property type="match status" value="1"/>
</dbReference>
<reference evidence="12" key="2">
    <citation type="submission" date="2020-09" db="EMBL/GenBank/DDBJ databases">
        <authorList>
            <person name="Sun Q."/>
            <person name="Ohkuma M."/>
        </authorList>
    </citation>
    <scope>NUCLEOTIDE SEQUENCE</scope>
    <source>
        <strain evidence="12">JCM 18487</strain>
    </source>
</reference>
<dbReference type="GO" id="GO:0000155">
    <property type="term" value="F:phosphorelay sensor kinase activity"/>
    <property type="evidence" value="ECO:0007669"/>
    <property type="project" value="InterPro"/>
</dbReference>
<keyword evidence="6" id="KW-0547">Nucleotide-binding</keyword>
<dbReference type="EC" id="2.7.13.3" evidence="2"/>
<evidence type="ECO:0000256" key="5">
    <source>
        <dbReference type="ARBA" id="ARBA00022692"/>
    </source>
</evidence>
<sequence length="441" mass="48671">MFRRIYAHVVWMMMATSICLLGAVGVAVYGQARWLEIRAGEKVLEEAVPEIREALPKHTPSQLRQPVTVRLADDSEPNVFFYVTRSGHAVVASDRRPVPLSVLQQAIARPGFATFAYKGASYRAFRTEVARGGTVFGTAWVYAKIDDEEAGLRRLAHVILDVGGVAVLASAAVNLWLAARAIRPARATWQAYQESVTTLSHELQTPLATLQALILAPGIDEHTRQALRREIDHASSMVRDILYLSRLHPSLPAADPEPVAVSDVTEEMAARFTELAKARGLAFAGSAEPGLYVRTTPETWMRLVSTLLKNVIDHAAPHTDARWTLHAQGDMVVFETRNLASSPGAIPGPALDRGATRSVDRTEREAVRGQDAAHRGFGLRVVDRLVKAMAGKWSMTREGDVVVVTVQVPRLSPFMRDAPRTDWARFPIRLLFPRRPPPRRG</sequence>
<evidence type="ECO:0000256" key="4">
    <source>
        <dbReference type="ARBA" id="ARBA00022679"/>
    </source>
</evidence>
<name>A0A917KDT9_9BACL</name>
<evidence type="ECO:0000313" key="13">
    <source>
        <dbReference type="Proteomes" id="UP000637695"/>
    </source>
</evidence>
<proteinExistence type="predicted"/>
<evidence type="ECO:0000256" key="1">
    <source>
        <dbReference type="ARBA" id="ARBA00000085"/>
    </source>
</evidence>
<dbReference type="InterPro" id="IPR005467">
    <property type="entry name" value="His_kinase_dom"/>
</dbReference>
<dbReference type="InterPro" id="IPR003661">
    <property type="entry name" value="HisK_dim/P_dom"/>
</dbReference>
<keyword evidence="5" id="KW-0812">Transmembrane</keyword>
<dbReference type="InterPro" id="IPR036890">
    <property type="entry name" value="HATPase_C_sf"/>
</dbReference>
<accession>A0A917KDT9</accession>
<evidence type="ECO:0000256" key="6">
    <source>
        <dbReference type="ARBA" id="ARBA00022741"/>
    </source>
</evidence>
<keyword evidence="9" id="KW-0472">Membrane</keyword>
<keyword evidence="4" id="KW-0808">Transferase</keyword>
<evidence type="ECO:0000256" key="2">
    <source>
        <dbReference type="ARBA" id="ARBA00012438"/>
    </source>
</evidence>
<keyword evidence="13" id="KW-1185">Reference proteome</keyword>
<evidence type="ECO:0000259" key="11">
    <source>
        <dbReference type="PROSITE" id="PS50109"/>
    </source>
</evidence>
<dbReference type="AlphaFoldDB" id="A0A917KDT9"/>
<keyword evidence="3" id="KW-0597">Phosphoprotein</keyword>
<evidence type="ECO:0000313" key="12">
    <source>
        <dbReference type="EMBL" id="GGJ10527.1"/>
    </source>
</evidence>
<reference evidence="12" key="1">
    <citation type="journal article" date="2014" name="Int. J. Syst. Evol. Microbiol.">
        <title>Complete genome sequence of Corynebacterium casei LMG S-19264T (=DSM 44701T), isolated from a smear-ripened cheese.</title>
        <authorList>
            <consortium name="US DOE Joint Genome Institute (JGI-PGF)"/>
            <person name="Walter F."/>
            <person name="Albersmeier A."/>
            <person name="Kalinowski J."/>
            <person name="Ruckert C."/>
        </authorList>
    </citation>
    <scope>NUCLEOTIDE SEQUENCE</scope>
    <source>
        <strain evidence="12">JCM 18487</strain>
    </source>
</reference>
<protein>
    <recommendedName>
        <fullName evidence="2">histidine kinase</fullName>
        <ecNumber evidence="2">2.7.13.3</ecNumber>
    </recommendedName>
</protein>
<gene>
    <name evidence="12" type="ORF">GCM10010885_19660</name>
</gene>
<dbReference type="PROSITE" id="PS50109">
    <property type="entry name" value="HIS_KIN"/>
    <property type="match status" value="1"/>
</dbReference>
<evidence type="ECO:0000256" key="9">
    <source>
        <dbReference type="ARBA" id="ARBA00022989"/>
    </source>
</evidence>
<comment type="catalytic activity">
    <reaction evidence="1">
        <text>ATP + protein L-histidine = ADP + protein N-phospho-L-histidine.</text>
        <dbReference type="EC" id="2.7.13.3"/>
    </reaction>
</comment>
<dbReference type="InterPro" id="IPR003594">
    <property type="entry name" value="HATPase_dom"/>
</dbReference>
<keyword evidence="9" id="KW-1133">Transmembrane helix</keyword>
<dbReference type="SUPFAM" id="SSF47384">
    <property type="entry name" value="Homodimeric domain of signal transducing histidine kinase"/>
    <property type="match status" value="1"/>
</dbReference>
<evidence type="ECO:0000256" key="8">
    <source>
        <dbReference type="ARBA" id="ARBA00022840"/>
    </source>
</evidence>
<dbReference type="Pfam" id="PF02518">
    <property type="entry name" value="HATPase_c"/>
    <property type="match status" value="1"/>
</dbReference>
<dbReference type="SUPFAM" id="SSF55874">
    <property type="entry name" value="ATPase domain of HSP90 chaperone/DNA topoisomerase II/histidine kinase"/>
    <property type="match status" value="1"/>
</dbReference>
<dbReference type="GO" id="GO:0005886">
    <property type="term" value="C:plasma membrane"/>
    <property type="evidence" value="ECO:0007669"/>
    <property type="project" value="TreeGrafter"/>
</dbReference>
<evidence type="ECO:0000256" key="10">
    <source>
        <dbReference type="ARBA" id="ARBA00023012"/>
    </source>
</evidence>
<dbReference type="PANTHER" id="PTHR45436:SF5">
    <property type="entry name" value="SENSOR HISTIDINE KINASE TRCS"/>
    <property type="match status" value="1"/>
</dbReference>
<dbReference type="Gene3D" id="1.10.287.130">
    <property type="match status" value="1"/>
</dbReference>
<dbReference type="PANTHER" id="PTHR45436">
    <property type="entry name" value="SENSOR HISTIDINE KINASE YKOH"/>
    <property type="match status" value="1"/>
</dbReference>
<comment type="caution">
    <text evidence="12">The sequence shown here is derived from an EMBL/GenBank/DDBJ whole genome shotgun (WGS) entry which is preliminary data.</text>
</comment>
<dbReference type="RefSeq" id="WP_188882779.1">
    <property type="nucleotide sequence ID" value="NZ_BMOY01000033.1"/>
</dbReference>
<dbReference type="CDD" id="cd00082">
    <property type="entry name" value="HisKA"/>
    <property type="match status" value="1"/>
</dbReference>
<dbReference type="GO" id="GO:0005524">
    <property type="term" value="F:ATP binding"/>
    <property type="evidence" value="ECO:0007669"/>
    <property type="project" value="UniProtKB-KW"/>
</dbReference>
<feature type="domain" description="Histidine kinase" evidence="11">
    <location>
        <begin position="198"/>
        <end position="412"/>
    </location>
</feature>
<organism evidence="12 13">
    <name type="scientific">Alicyclobacillus cellulosilyticus</name>
    <dbReference type="NCBI Taxonomy" id="1003997"/>
    <lineage>
        <taxon>Bacteria</taxon>
        <taxon>Bacillati</taxon>
        <taxon>Bacillota</taxon>
        <taxon>Bacilli</taxon>
        <taxon>Bacillales</taxon>
        <taxon>Alicyclobacillaceae</taxon>
        <taxon>Alicyclobacillus</taxon>
    </lineage>
</organism>
<dbReference type="Gene3D" id="3.30.565.10">
    <property type="entry name" value="Histidine kinase-like ATPase, C-terminal domain"/>
    <property type="match status" value="1"/>
</dbReference>
<dbReference type="EMBL" id="BMOY01000033">
    <property type="protein sequence ID" value="GGJ10527.1"/>
    <property type="molecule type" value="Genomic_DNA"/>
</dbReference>
<keyword evidence="7" id="KW-0418">Kinase</keyword>
<keyword evidence="10" id="KW-0902">Two-component regulatory system</keyword>
<dbReference type="InterPro" id="IPR036097">
    <property type="entry name" value="HisK_dim/P_sf"/>
</dbReference>
<evidence type="ECO:0000256" key="3">
    <source>
        <dbReference type="ARBA" id="ARBA00022553"/>
    </source>
</evidence>
<keyword evidence="8" id="KW-0067">ATP-binding</keyword>